<dbReference type="PROSITE" id="PS50943">
    <property type="entry name" value="HTH_CROC1"/>
    <property type="match status" value="1"/>
</dbReference>
<evidence type="ECO:0000259" key="3">
    <source>
        <dbReference type="PROSITE" id="PS50943"/>
    </source>
</evidence>
<comment type="caution">
    <text evidence="4">The sequence shown here is derived from an EMBL/GenBank/DDBJ whole genome shotgun (WGS) entry which is preliminary data.</text>
</comment>
<dbReference type="Proteomes" id="UP000641932">
    <property type="component" value="Unassembled WGS sequence"/>
</dbReference>
<proteinExistence type="predicted"/>
<feature type="compositionally biased region" description="Low complexity" evidence="2">
    <location>
        <begin position="87"/>
        <end position="102"/>
    </location>
</feature>
<dbReference type="PANTHER" id="PTHR46797:SF1">
    <property type="entry name" value="METHYLPHOSPHONATE SYNTHASE"/>
    <property type="match status" value="1"/>
</dbReference>
<dbReference type="Gene3D" id="2.60.120.10">
    <property type="entry name" value="Jelly Rolls"/>
    <property type="match status" value="1"/>
</dbReference>
<feature type="compositionally biased region" description="Polar residues" evidence="2">
    <location>
        <begin position="1"/>
        <end position="10"/>
    </location>
</feature>
<feature type="domain" description="HTH cro/C1-type" evidence="3">
    <location>
        <begin position="23"/>
        <end position="77"/>
    </location>
</feature>
<accession>A0A917ZWZ6</accession>
<dbReference type="EMBL" id="BMMS01000023">
    <property type="protein sequence ID" value="GGO94770.1"/>
    <property type="molecule type" value="Genomic_DNA"/>
</dbReference>
<dbReference type="PANTHER" id="PTHR46797">
    <property type="entry name" value="HTH-TYPE TRANSCRIPTIONAL REGULATOR"/>
    <property type="match status" value="1"/>
</dbReference>
<dbReference type="GO" id="GO:0003677">
    <property type="term" value="F:DNA binding"/>
    <property type="evidence" value="ECO:0007669"/>
    <property type="project" value="UniProtKB-KW"/>
</dbReference>
<dbReference type="SMART" id="SM00530">
    <property type="entry name" value="HTH_XRE"/>
    <property type="match status" value="1"/>
</dbReference>
<dbReference type="RefSeq" id="WP_189134069.1">
    <property type="nucleotide sequence ID" value="NZ_BMMS01000023.1"/>
</dbReference>
<evidence type="ECO:0000313" key="5">
    <source>
        <dbReference type="Proteomes" id="UP000641932"/>
    </source>
</evidence>
<evidence type="ECO:0000313" key="4">
    <source>
        <dbReference type="EMBL" id="GGO94770.1"/>
    </source>
</evidence>
<reference evidence="4" key="1">
    <citation type="journal article" date="2014" name="Int. J. Syst. Evol. Microbiol.">
        <title>Complete genome sequence of Corynebacterium casei LMG S-19264T (=DSM 44701T), isolated from a smear-ripened cheese.</title>
        <authorList>
            <consortium name="US DOE Joint Genome Institute (JGI-PGF)"/>
            <person name="Walter F."/>
            <person name="Albersmeier A."/>
            <person name="Kalinowski J."/>
            <person name="Ruckert C."/>
        </authorList>
    </citation>
    <scope>NUCLEOTIDE SEQUENCE</scope>
    <source>
        <strain evidence="4">CGMCC 4.7201</strain>
    </source>
</reference>
<dbReference type="SUPFAM" id="SSF47413">
    <property type="entry name" value="lambda repressor-like DNA-binding domains"/>
    <property type="match status" value="1"/>
</dbReference>
<dbReference type="GO" id="GO:0003700">
    <property type="term" value="F:DNA-binding transcription factor activity"/>
    <property type="evidence" value="ECO:0007669"/>
    <property type="project" value="TreeGrafter"/>
</dbReference>
<reference evidence="4" key="2">
    <citation type="submission" date="2020-09" db="EMBL/GenBank/DDBJ databases">
        <authorList>
            <person name="Sun Q."/>
            <person name="Zhou Y."/>
        </authorList>
    </citation>
    <scope>NUCLEOTIDE SEQUENCE</scope>
    <source>
        <strain evidence="4">CGMCC 4.7201</strain>
    </source>
</reference>
<gene>
    <name evidence="4" type="ORF">GCM10012280_50450</name>
</gene>
<dbReference type="GO" id="GO:0005829">
    <property type="term" value="C:cytosol"/>
    <property type="evidence" value="ECO:0007669"/>
    <property type="project" value="TreeGrafter"/>
</dbReference>
<evidence type="ECO:0000256" key="2">
    <source>
        <dbReference type="SAM" id="MobiDB-lite"/>
    </source>
</evidence>
<dbReference type="InterPro" id="IPR010982">
    <property type="entry name" value="Lambda_DNA-bd_dom_sf"/>
</dbReference>
<dbReference type="InterPro" id="IPR011051">
    <property type="entry name" value="RmlC_Cupin_sf"/>
</dbReference>
<dbReference type="InterPro" id="IPR014710">
    <property type="entry name" value="RmlC-like_jellyroll"/>
</dbReference>
<protein>
    <submittedName>
        <fullName evidence="4">XRE family transcriptional regulator</fullName>
    </submittedName>
</protein>
<dbReference type="Pfam" id="PF07883">
    <property type="entry name" value="Cupin_2"/>
    <property type="match status" value="1"/>
</dbReference>
<evidence type="ECO:0000256" key="1">
    <source>
        <dbReference type="ARBA" id="ARBA00023125"/>
    </source>
</evidence>
<keyword evidence="1" id="KW-0238">DNA-binding</keyword>
<keyword evidence="5" id="KW-1185">Reference proteome</keyword>
<dbReference type="InterPro" id="IPR001387">
    <property type="entry name" value="Cro/C1-type_HTH"/>
</dbReference>
<dbReference type="Pfam" id="PF01381">
    <property type="entry name" value="HTH_3"/>
    <property type="match status" value="1"/>
</dbReference>
<feature type="region of interest" description="Disordered" evidence="2">
    <location>
        <begin position="77"/>
        <end position="107"/>
    </location>
</feature>
<sequence length="241" mass="26113">MTQMSGQTGPTPERFAADLGPRLRTERMRRKWSIRELARRIGVSASLISQIETGKSQPSVSTLYAIVTQLGGSLDDLFDSGHSGPSPRQALPALPAEAQPSAPDEHPARLAEPLSAMVQRAADRKTLELQGGVRWEQLTPRSVPGADFLHVTYEVGGASSLEGHFQRHGGREWGYIISGRLGVSVGFDTCELGPGDSIAFDSTVPHRLFTIGDEPVQAVWFVLGRRSLVDLGDIHTDPDQP</sequence>
<dbReference type="CDD" id="cd02209">
    <property type="entry name" value="cupin_XRE_C"/>
    <property type="match status" value="1"/>
</dbReference>
<dbReference type="Gene3D" id="1.10.260.40">
    <property type="entry name" value="lambda repressor-like DNA-binding domains"/>
    <property type="match status" value="1"/>
</dbReference>
<feature type="region of interest" description="Disordered" evidence="2">
    <location>
        <begin position="1"/>
        <end position="22"/>
    </location>
</feature>
<dbReference type="CDD" id="cd00093">
    <property type="entry name" value="HTH_XRE"/>
    <property type="match status" value="1"/>
</dbReference>
<dbReference type="InterPro" id="IPR013096">
    <property type="entry name" value="Cupin_2"/>
</dbReference>
<name>A0A917ZWZ6_9ACTN</name>
<dbReference type="InterPro" id="IPR050807">
    <property type="entry name" value="TransReg_Diox_bact_type"/>
</dbReference>
<dbReference type="SUPFAM" id="SSF51182">
    <property type="entry name" value="RmlC-like cupins"/>
    <property type="match status" value="1"/>
</dbReference>
<dbReference type="AlphaFoldDB" id="A0A917ZWZ6"/>
<organism evidence="4 5">
    <name type="scientific">Wenjunlia tyrosinilytica</name>
    <dbReference type="NCBI Taxonomy" id="1544741"/>
    <lineage>
        <taxon>Bacteria</taxon>
        <taxon>Bacillati</taxon>
        <taxon>Actinomycetota</taxon>
        <taxon>Actinomycetes</taxon>
        <taxon>Kitasatosporales</taxon>
        <taxon>Streptomycetaceae</taxon>
        <taxon>Wenjunlia</taxon>
    </lineage>
</organism>